<evidence type="ECO:0000313" key="1">
    <source>
        <dbReference type="EMBL" id="KAF7820258.1"/>
    </source>
</evidence>
<sequence length="268" mass="30994">MNKMLKSKEKLRRAPTDIQYQESSVNSPLALRRAFPTEFIYGYGVLSIHHSRMSFCTVKWNSNLFIHPLTNGIAFEVIYKLRHTDMLIRFVPSEPVLLLILSGSNFLLQKRDYHSNIHDMDHLPHEPHNLKAIAVAFMKASISGSGLILASFSRLDNSDRRSYLVPTPKQRPEKSKSSEVQSIINGFGLMDAVRKSLTSIWVVMRIQKGSKELEEEKTSVWKLRSFMDLKREMFLQVNESSEEDDEEITEKKWGLAYSRRIYIKSQAL</sequence>
<reference evidence="1" key="1">
    <citation type="submission" date="2020-09" db="EMBL/GenBank/DDBJ databases">
        <title>Genome-Enabled Discovery of Anthraquinone Biosynthesis in Senna tora.</title>
        <authorList>
            <person name="Kang S.-H."/>
            <person name="Pandey R.P."/>
            <person name="Lee C.-M."/>
            <person name="Sim J.-S."/>
            <person name="Jeong J.-T."/>
            <person name="Choi B.-S."/>
            <person name="Jung M."/>
            <person name="Ginzburg D."/>
            <person name="Zhao K."/>
            <person name="Won S.Y."/>
            <person name="Oh T.-J."/>
            <person name="Yu Y."/>
            <person name="Kim N.-H."/>
            <person name="Lee O.R."/>
            <person name="Lee T.-H."/>
            <person name="Bashyal P."/>
            <person name="Kim T.-S."/>
            <person name="Lee W.-H."/>
            <person name="Kawkins C."/>
            <person name="Kim C.-K."/>
            <person name="Kim J.S."/>
            <person name="Ahn B.O."/>
            <person name="Rhee S.Y."/>
            <person name="Sohng J.K."/>
        </authorList>
    </citation>
    <scope>NUCLEOTIDE SEQUENCE</scope>
    <source>
        <tissue evidence="1">Leaf</tissue>
    </source>
</reference>
<dbReference type="Proteomes" id="UP000634136">
    <property type="component" value="Unassembled WGS sequence"/>
</dbReference>
<dbReference type="EMBL" id="JAAIUW010000008">
    <property type="protein sequence ID" value="KAF7820258.1"/>
    <property type="molecule type" value="Genomic_DNA"/>
</dbReference>
<evidence type="ECO:0000313" key="2">
    <source>
        <dbReference type="Proteomes" id="UP000634136"/>
    </source>
</evidence>
<comment type="caution">
    <text evidence="1">The sequence shown here is derived from an EMBL/GenBank/DDBJ whole genome shotgun (WGS) entry which is preliminary data.</text>
</comment>
<name>A0A834TDQ7_9FABA</name>
<proteinExistence type="predicted"/>
<gene>
    <name evidence="1" type="ORF">G2W53_025713</name>
</gene>
<protein>
    <submittedName>
        <fullName evidence="1">Pleiotropic drug resistance protein 2</fullName>
    </submittedName>
</protein>
<keyword evidence="2" id="KW-1185">Reference proteome</keyword>
<organism evidence="1 2">
    <name type="scientific">Senna tora</name>
    <dbReference type="NCBI Taxonomy" id="362788"/>
    <lineage>
        <taxon>Eukaryota</taxon>
        <taxon>Viridiplantae</taxon>
        <taxon>Streptophyta</taxon>
        <taxon>Embryophyta</taxon>
        <taxon>Tracheophyta</taxon>
        <taxon>Spermatophyta</taxon>
        <taxon>Magnoliopsida</taxon>
        <taxon>eudicotyledons</taxon>
        <taxon>Gunneridae</taxon>
        <taxon>Pentapetalae</taxon>
        <taxon>rosids</taxon>
        <taxon>fabids</taxon>
        <taxon>Fabales</taxon>
        <taxon>Fabaceae</taxon>
        <taxon>Caesalpinioideae</taxon>
        <taxon>Cassia clade</taxon>
        <taxon>Senna</taxon>
    </lineage>
</organism>
<accession>A0A834TDQ7</accession>
<dbReference type="AlphaFoldDB" id="A0A834TDQ7"/>